<sequence length="852" mass="92130">MGTDPSDTYVQDIQKLQAQLDTAIGKISEEVSALIQDLEEDFIKIVLTPKATILSDAIEALTEFSGSTKTTVDVAVWQAQMDPIGDRIDAWNMVAGCFAGTVSTCQSDMLAVVLNDGQAFPRPAVLAQFVAYHYSLLASSATSICAYDTSMSANGCALDLSLLQTVSAKMSAAVTDMKSGFSSSLGENKIPTVIKHFVDQYANKGEDGAQAILNAVTPELDSFYFGNGMSDFFGFGKAYGLALNQGSGNWYSSFWATGWQYSYQGYDVQYMFNNRVSYSYATTDCRSGSEEDMANCLHSEHTAADWVFRVGRRRFNVFWAYATSSDGCGTQYNSGDVRMIVPGSCASSGAASLSFTNQSVQSGSLISDDEHESLGAHEQIEEVTRRARYYHNGRDDSLLDHSVLIELGGSHKVIAQRTYALSADPESVLTDISNAFATAGAIADFFGPEGEVVGLVLDLVGSIFSFIGGLLGLGQPDPVVVALRNLEKDVMSKLSAVEGQIATAQAVANLGSILVILNQAEQPLKDIVGYWNTLYPVASTDGTLNSDAVSQFTKDVGSISKYRDQWNILEQCLSGTNVDCVLGGKTALEILLQDGTTYDRPIKLTNAIKYYWLLLQKSSIAICAYSRLALGDETCKLMPSLSDKLTSVSKAMQSTVANMKSAFSNSMVEGSMPPVIKFWVDQHANQKEDGISAILPQLGVEFDQYYFADGLGDAFGYGKSWGVALHGGSGNWKSSAWVSGYWNGYNGYDVNYMFNNDVPYSYATTDCRSGSEEDMANCLYNMHGADDWVFRVGRRRFSVYWGWQTSSDGCGTQYNSGDARMIAPGSCSSSANGAVTGSLNSTEIDAEHSVLI</sequence>
<protein>
    <submittedName>
        <fullName evidence="1">Uncharacterized protein</fullName>
    </submittedName>
</protein>
<organism evidence="1">
    <name type="scientific">Noctiluca scintillans</name>
    <name type="common">Sea sparkle</name>
    <name type="synonym">Red tide dinoflagellate</name>
    <dbReference type="NCBI Taxonomy" id="2966"/>
    <lineage>
        <taxon>Eukaryota</taxon>
        <taxon>Sar</taxon>
        <taxon>Alveolata</taxon>
        <taxon>Dinophyceae</taxon>
        <taxon>Noctilucales</taxon>
        <taxon>Noctilucaceae</taxon>
        <taxon>Noctiluca</taxon>
    </lineage>
</organism>
<accession>A0A7S1FA38</accession>
<gene>
    <name evidence="1" type="ORF">NSCI0253_LOCUS27281</name>
</gene>
<evidence type="ECO:0000313" key="1">
    <source>
        <dbReference type="EMBL" id="CAD8852931.1"/>
    </source>
</evidence>
<reference evidence="1" key="1">
    <citation type="submission" date="2021-01" db="EMBL/GenBank/DDBJ databases">
        <authorList>
            <person name="Corre E."/>
            <person name="Pelletier E."/>
            <person name="Niang G."/>
            <person name="Scheremetjew M."/>
            <person name="Finn R."/>
            <person name="Kale V."/>
            <person name="Holt S."/>
            <person name="Cochrane G."/>
            <person name="Meng A."/>
            <person name="Brown T."/>
            <person name="Cohen L."/>
        </authorList>
    </citation>
    <scope>NUCLEOTIDE SEQUENCE</scope>
</reference>
<dbReference type="AlphaFoldDB" id="A0A7S1FA38"/>
<proteinExistence type="predicted"/>
<name>A0A7S1FA38_NOCSC</name>
<dbReference type="EMBL" id="HBFQ01038468">
    <property type="protein sequence ID" value="CAD8852931.1"/>
    <property type="molecule type" value="Transcribed_RNA"/>
</dbReference>